<protein>
    <submittedName>
        <fullName evidence="6">Uncharacterized protein LOC103511954</fullName>
    </submittedName>
</protein>
<dbReference type="PROSITE" id="PS00022">
    <property type="entry name" value="EGF_1"/>
    <property type="match status" value="1"/>
</dbReference>
<feature type="non-terminal residue" evidence="6">
    <location>
        <position position="1"/>
    </location>
</feature>
<feature type="region of interest" description="Disordered" evidence="2">
    <location>
        <begin position="578"/>
        <end position="602"/>
    </location>
</feature>
<dbReference type="PANTHER" id="PTHR11905:SF237">
    <property type="entry name" value="MIND-MELD, ISOFORM J"/>
    <property type="match status" value="1"/>
</dbReference>
<dbReference type="SMART" id="SM00608">
    <property type="entry name" value="ACR"/>
    <property type="match status" value="2"/>
</dbReference>
<dbReference type="PROSITE" id="PS50026">
    <property type="entry name" value="EGF_3"/>
    <property type="match status" value="1"/>
</dbReference>
<evidence type="ECO:0000313" key="6">
    <source>
        <dbReference type="RefSeq" id="XP_026681366.1"/>
    </source>
</evidence>
<feature type="region of interest" description="Disordered" evidence="2">
    <location>
        <begin position="713"/>
        <end position="740"/>
    </location>
</feature>
<feature type="compositionally biased region" description="Basic and acidic residues" evidence="2">
    <location>
        <begin position="918"/>
        <end position="935"/>
    </location>
</feature>
<accession>A0A3Q0IYN8</accession>
<sequence length="1109" mass="120642">GVAGHQSCYDHFNSQGISTGNCGARDGHYVKCDDSNILCGTLHCKKGNRNPVLPYLQGNWLSTVIHLEGGEFECKAHTGPILDADSGLPVRNTHRLPVLGLVRDGTPCGEHLVSMNTDQLLRPFGHICREAKTECDLPEWCTGTSGECPADEFKKNGNPCNMRTGFCFNGFCPTVDVQCEEIWGHEKICTNKNHCFCDYGWSGPDCSIQVEVPTRIVPVDGETTTNSLEKQMVKKVTPYDKELSLPNSPGGSTVPPVDVQNIQSQSSSGFSERYELSFCGDIFGFSVKLNILCGTLHCKKGNRNPVLPYLQGNWLSTVIHLEGGEFECKAHTGPILDADSGLPVRNTHRLPVLGLVRDGTPCGEHVICVNQTCTSVFPYMDQGRCPSNNEDVCSSRGICTNKNHCFCDYGWSGPDCSIQVEVPTRIVPVDGETTTNSLEKQMVKKVTPYVNEYSTNTIMLVFSLMMIVGGIFILFATMALCYRSVVVHKTLVPCLRLVCQHSQYCICVVVYLYVFFCSTICSPGLNLVVNEYSTNTIMLVFSLMMIVGGIFILFATMALCYRSVVVHKTLVPCLRKGPPRPEPSLSKKASVKKYTNPEEDAARESANKILSFGQSRQIGDRVLYRHVNHTGSTSSTSSHFPDQRQLKRLGMSSGSEEDPVHSEEEAVSFIDLPPGVAPSAPHAKVPEKGILKKACPYGGAGVGLLDPCPKDKWSDSPQSETLSQCDNPLTGGGGGGGETISEVERTLKSLNGYHEDILEALRNAAVTHGRTGPSSSTGGVVLNDRPCGMRQSRTVEPGLPLVQVSDRAVEPTIAPAKLWRSIAAAVECSYKRSTSQDKLCDGRGLISQSHTSLHDRSPAGSLQRLHHRSSRTRVDVDEDEEAGIAPAGPNPIRIRNLEDLMRQLEYHSSRHMSPAGSEDIRMSDPETERQYRIDTHTGPLYFRCPRGGLASSNRDEDSSGGGPRLVYGRYRQPRPSSGTGSYHHDGEDSIYETADHPRSPRPPCPADTPDSESRAFVQAQAPAPSTNPAGPHPPTSTDISTSSQSSPSSSSMVSTSPNSSPTRTVLQVILNGGPSPPEEEVESSSPSTTEQVALLKKNRPGAKFPEYKH</sequence>
<keyword evidence="3" id="KW-0472">Membrane</keyword>
<proteinExistence type="predicted"/>
<reference evidence="6" key="1">
    <citation type="submission" date="2025-08" db="UniProtKB">
        <authorList>
            <consortium name="RefSeq"/>
        </authorList>
    </citation>
    <scope>IDENTIFICATION</scope>
</reference>
<dbReference type="InterPro" id="IPR000742">
    <property type="entry name" value="EGF"/>
</dbReference>
<dbReference type="Pfam" id="PF08516">
    <property type="entry name" value="ADAM_CR"/>
    <property type="match status" value="1"/>
</dbReference>
<dbReference type="SMART" id="SM00050">
    <property type="entry name" value="DISIN"/>
    <property type="match status" value="1"/>
</dbReference>
<feature type="compositionally biased region" description="Basic and acidic residues" evidence="2">
    <location>
        <begin position="982"/>
        <end position="998"/>
    </location>
</feature>
<feature type="compositionally biased region" description="Low complexity" evidence="2">
    <location>
        <begin position="1035"/>
        <end position="1062"/>
    </location>
</feature>
<dbReference type="PROSITE" id="PS01186">
    <property type="entry name" value="EGF_2"/>
    <property type="match status" value="2"/>
</dbReference>
<feature type="compositionally biased region" description="Polar residues" evidence="2">
    <location>
        <begin position="715"/>
        <end position="727"/>
    </location>
</feature>
<feature type="region of interest" description="Disordered" evidence="2">
    <location>
        <begin position="849"/>
        <end position="892"/>
    </location>
</feature>
<keyword evidence="3" id="KW-1133">Transmembrane helix</keyword>
<organism evidence="5 6">
    <name type="scientific">Diaphorina citri</name>
    <name type="common">Asian citrus psyllid</name>
    <dbReference type="NCBI Taxonomy" id="121845"/>
    <lineage>
        <taxon>Eukaryota</taxon>
        <taxon>Metazoa</taxon>
        <taxon>Ecdysozoa</taxon>
        <taxon>Arthropoda</taxon>
        <taxon>Hexapoda</taxon>
        <taxon>Insecta</taxon>
        <taxon>Pterygota</taxon>
        <taxon>Neoptera</taxon>
        <taxon>Paraneoptera</taxon>
        <taxon>Hemiptera</taxon>
        <taxon>Sternorrhyncha</taxon>
        <taxon>Psylloidea</taxon>
        <taxon>Psyllidae</taxon>
        <taxon>Diaphorininae</taxon>
        <taxon>Diaphorina</taxon>
    </lineage>
</organism>
<evidence type="ECO:0000313" key="5">
    <source>
        <dbReference type="Proteomes" id="UP000079169"/>
    </source>
</evidence>
<dbReference type="InterPro" id="IPR001762">
    <property type="entry name" value="Disintegrin_dom"/>
</dbReference>
<gene>
    <name evidence="6" type="primary">LOC103511954</name>
</gene>
<keyword evidence="1" id="KW-0245">EGF-like domain</keyword>
<dbReference type="Gene3D" id="4.10.70.10">
    <property type="entry name" value="Disintegrin domain"/>
    <property type="match status" value="1"/>
</dbReference>
<evidence type="ECO:0000256" key="1">
    <source>
        <dbReference type="PROSITE-ProRule" id="PRU00076"/>
    </source>
</evidence>
<dbReference type="SUPFAM" id="SSF57552">
    <property type="entry name" value="Blood coagulation inhibitor (disintegrin)"/>
    <property type="match status" value="1"/>
</dbReference>
<dbReference type="Gene3D" id="2.10.25.10">
    <property type="entry name" value="Laminin"/>
    <property type="match status" value="1"/>
</dbReference>
<keyword evidence="3" id="KW-0812">Transmembrane</keyword>
<feature type="domain" description="EGF-like" evidence="4">
    <location>
        <begin position="381"/>
        <end position="417"/>
    </location>
</feature>
<dbReference type="RefSeq" id="XP_026681366.1">
    <property type="nucleotide sequence ID" value="XM_026825565.1"/>
</dbReference>
<feature type="transmembrane region" description="Helical" evidence="3">
    <location>
        <begin position="537"/>
        <end position="561"/>
    </location>
</feature>
<keyword evidence="5" id="KW-1185">Reference proteome</keyword>
<dbReference type="KEGG" id="dci:103511954"/>
<evidence type="ECO:0000256" key="2">
    <source>
        <dbReference type="SAM" id="MobiDB-lite"/>
    </source>
</evidence>
<dbReference type="PANTHER" id="PTHR11905">
    <property type="entry name" value="ADAM A DISINTEGRIN AND METALLOPROTEASE DOMAIN"/>
    <property type="match status" value="1"/>
</dbReference>
<name>A0A3Q0IYN8_DIACI</name>
<evidence type="ECO:0000259" key="4">
    <source>
        <dbReference type="PROSITE" id="PS50026"/>
    </source>
</evidence>
<feature type="disulfide bond" evidence="1">
    <location>
        <begin position="407"/>
        <end position="416"/>
    </location>
</feature>
<feature type="transmembrane region" description="Helical" evidence="3">
    <location>
        <begin position="503"/>
        <end position="525"/>
    </location>
</feature>
<dbReference type="GeneID" id="103511954"/>
<comment type="caution">
    <text evidence="1">Lacks conserved residue(s) required for the propagation of feature annotation.</text>
</comment>
<dbReference type="STRING" id="121845.A0A3Q0IYN8"/>
<dbReference type="PaxDb" id="121845-A0A3Q0IYN8"/>
<feature type="region of interest" description="Disordered" evidence="2">
    <location>
        <begin position="907"/>
        <end position="1109"/>
    </location>
</feature>
<feature type="transmembrane region" description="Helical" evidence="3">
    <location>
        <begin position="458"/>
        <end position="482"/>
    </location>
</feature>
<keyword evidence="1" id="KW-1015">Disulfide bond</keyword>
<dbReference type="AlphaFoldDB" id="A0A3Q0IYN8"/>
<evidence type="ECO:0000256" key="3">
    <source>
        <dbReference type="SAM" id="Phobius"/>
    </source>
</evidence>
<dbReference type="InterPro" id="IPR036436">
    <property type="entry name" value="Disintegrin_dom_sf"/>
</dbReference>
<dbReference type="Proteomes" id="UP000079169">
    <property type="component" value="Unplaced"/>
</dbReference>
<dbReference type="InterPro" id="IPR006586">
    <property type="entry name" value="ADAM_Cys-rich"/>
</dbReference>
<dbReference type="Pfam" id="PF23106">
    <property type="entry name" value="EGF_Teneurin"/>
    <property type="match status" value="1"/>
</dbReference>